<dbReference type="EMBL" id="KV417571">
    <property type="protein sequence ID" value="KZP18555.1"/>
    <property type="molecule type" value="Genomic_DNA"/>
</dbReference>
<evidence type="ECO:0000256" key="1">
    <source>
        <dbReference type="SAM" id="MobiDB-lite"/>
    </source>
</evidence>
<feature type="region of interest" description="Disordered" evidence="1">
    <location>
        <begin position="67"/>
        <end position="86"/>
    </location>
</feature>
<dbReference type="OrthoDB" id="3227715at2759"/>
<organism evidence="2 3">
    <name type="scientific">Athelia psychrophila</name>
    <dbReference type="NCBI Taxonomy" id="1759441"/>
    <lineage>
        <taxon>Eukaryota</taxon>
        <taxon>Fungi</taxon>
        <taxon>Dikarya</taxon>
        <taxon>Basidiomycota</taxon>
        <taxon>Agaricomycotina</taxon>
        <taxon>Agaricomycetes</taxon>
        <taxon>Agaricomycetidae</taxon>
        <taxon>Atheliales</taxon>
        <taxon>Atheliaceae</taxon>
        <taxon>Athelia</taxon>
    </lineage>
</organism>
<evidence type="ECO:0000313" key="2">
    <source>
        <dbReference type="EMBL" id="KZP18555.1"/>
    </source>
</evidence>
<proteinExistence type="predicted"/>
<evidence type="ECO:0000313" key="3">
    <source>
        <dbReference type="Proteomes" id="UP000076532"/>
    </source>
</evidence>
<gene>
    <name evidence="2" type="ORF">FIBSPDRAFT_956151</name>
</gene>
<reference evidence="2 3" key="1">
    <citation type="journal article" date="2016" name="Mol. Biol. Evol.">
        <title>Comparative Genomics of Early-Diverging Mushroom-Forming Fungi Provides Insights into the Origins of Lignocellulose Decay Capabilities.</title>
        <authorList>
            <person name="Nagy L.G."/>
            <person name="Riley R."/>
            <person name="Tritt A."/>
            <person name="Adam C."/>
            <person name="Daum C."/>
            <person name="Floudas D."/>
            <person name="Sun H."/>
            <person name="Yadav J.S."/>
            <person name="Pangilinan J."/>
            <person name="Larsson K.H."/>
            <person name="Matsuura K."/>
            <person name="Barry K."/>
            <person name="Labutti K."/>
            <person name="Kuo R."/>
            <person name="Ohm R.A."/>
            <person name="Bhattacharya S.S."/>
            <person name="Shirouzu T."/>
            <person name="Yoshinaga Y."/>
            <person name="Martin F.M."/>
            <person name="Grigoriev I.V."/>
            <person name="Hibbett D.S."/>
        </authorList>
    </citation>
    <scope>NUCLEOTIDE SEQUENCE [LARGE SCALE GENOMIC DNA]</scope>
    <source>
        <strain evidence="2 3">CBS 109695</strain>
    </source>
</reference>
<dbReference type="Proteomes" id="UP000076532">
    <property type="component" value="Unassembled WGS sequence"/>
</dbReference>
<protein>
    <submittedName>
        <fullName evidence="2">Uncharacterized protein</fullName>
    </submittedName>
</protein>
<keyword evidence="3" id="KW-1185">Reference proteome</keyword>
<name>A0A166H743_9AGAM</name>
<feature type="region of interest" description="Disordered" evidence="1">
    <location>
        <begin position="1"/>
        <end position="43"/>
    </location>
</feature>
<dbReference type="AlphaFoldDB" id="A0A166H743"/>
<accession>A0A166H743</accession>
<sequence>MPHANLHSPTYAPPVIRAPSPASSLGTVYPPDATSPSDKEEEISQAAFENKWHEQLRLGREFVREWKGDGPATMDEGPWTAKDGEKEGWGVEPLIAKDMGPRTPAEDQMIHEQILRSLRYQVHLLEDDELFEQTLLRGSQAALSAQPESGDIDALMRSMMATNSAPLPLVTPINHAREHGASHGRATTGTVTAGPWNHGSVANTQSASQTSTPAVHMRGMKGAIRGRR</sequence>
<dbReference type="STRING" id="436010.A0A166H743"/>